<dbReference type="GO" id="GO:0047343">
    <property type="term" value="F:glucose-1-phosphate cytidylyltransferase activity"/>
    <property type="evidence" value="ECO:0007669"/>
    <property type="project" value="UniProtKB-EC"/>
</dbReference>
<dbReference type="CDD" id="cd02524">
    <property type="entry name" value="G1P_cytidylyltransferase"/>
    <property type="match status" value="1"/>
</dbReference>
<keyword evidence="2" id="KW-0548">Nucleotidyltransferase</keyword>
<reference evidence="2" key="1">
    <citation type="journal article" date="2023" name="J. Hazard. Mater.">
        <title>Anaerobic biodegradation of pyrene and benzo[a]pyrene by a new sulfate-reducing Desulforamulus aquiferis strain DSA.</title>
        <authorList>
            <person name="Zhang Z."/>
            <person name="Sun J."/>
            <person name="Gong X."/>
            <person name="Wang C."/>
            <person name="Wang H."/>
        </authorList>
    </citation>
    <scope>NUCLEOTIDE SEQUENCE</scope>
    <source>
        <strain evidence="2">DSA</strain>
    </source>
</reference>
<keyword evidence="3" id="KW-1185">Reference proteome</keyword>
<gene>
    <name evidence="2" type="primary">rfbF</name>
    <name evidence="2" type="ORF">P6N53_09360</name>
</gene>
<evidence type="ECO:0000313" key="3">
    <source>
        <dbReference type="Proteomes" id="UP001172911"/>
    </source>
</evidence>
<evidence type="ECO:0000259" key="1">
    <source>
        <dbReference type="Pfam" id="PF00483"/>
    </source>
</evidence>
<dbReference type="InterPro" id="IPR029044">
    <property type="entry name" value="Nucleotide-diphossugar_trans"/>
</dbReference>
<dbReference type="GO" id="GO:0009243">
    <property type="term" value="P:O antigen biosynthetic process"/>
    <property type="evidence" value="ECO:0007669"/>
    <property type="project" value="InterPro"/>
</dbReference>
<dbReference type="Pfam" id="PF00483">
    <property type="entry name" value="NTP_transferase"/>
    <property type="match status" value="1"/>
</dbReference>
<organism evidence="2 3">
    <name type="scientific">Desulforamulus aquiferis</name>
    <dbReference type="NCBI Taxonomy" id="1397668"/>
    <lineage>
        <taxon>Bacteria</taxon>
        <taxon>Bacillati</taxon>
        <taxon>Bacillota</taxon>
        <taxon>Clostridia</taxon>
        <taxon>Eubacteriales</taxon>
        <taxon>Peptococcaceae</taxon>
        <taxon>Desulforamulus</taxon>
    </lineage>
</organism>
<dbReference type="AlphaFoldDB" id="A0AAW7ZDG5"/>
<dbReference type="PANTHER" id="PTHR47183">
    <property type="entry name" value="GLUCOSE-1-PHOSPHATE CYTIDYLYLTRANSFERASE-RELATED"/>
    <property type="match status" value="1"/>
</dbReference>
<dbReference type="EC" id="2.7.7.33" evidence="2"/>
<dbReference type="InterPro" id="IPR046981">
    <property type="entry name" value="G1P_cyt_trans"/>
</dbReference>
<evidence type="ECO:0000313" key="2">
    <source>
        <dbReference type="EMBL" id="MDO7787426.1"/>
    </source>
</evidence>
<name>A0AAW7ZDG5_9FIRM</name>
<dbReference type="SUPFAM" id="SSF53448">
    <property type="entry name" value="Nucleotide-diphospho-sugar transferases"/>
    <property type="match status" value="1"/>
</dbReference>
<dbReference type="RefSeq" id="WP_304542569.1">
    <property type="nucleotide sequence ID" value="NZ_JARPTC010000013.1"/>
</dbReference>
<feature type="domain" description="Nucleotidyl transferase" evidence="1">
    <location>
        <begin position="2"/>
        <end position="204"/>
    </location>
</feature>
<dbReference type="NCBIfam" id="TIGR02623">
    <property type="entry name" value="G1P_cyt_trans"/>
    <property type="match status" value="1"/>
</dbReference>
<dbReference type="InterPro" id="IPR005835">
    <property type="entry name" value="NTP_transferase_dom"/>
</dbReference>
<comment type="caution">
    <text evidence="2">The sequence shown here is derived from an EMBL/GenBank/DDBJ whole genome shotgun (WGS) entry which is preliminary data.</text>
</comment>
<reference evidence="2" key="2">
    <citation type="submission" date="2023-03" db="EMBL/GenBank/DDBJ databases">
        <authorList>
            <person name="Zhang Z."/>
        </authorList>
    </citation>
    <scope>NUCLEOTIDE SEQUENCE</scope>
    <source>
        <strain evidence="2">DSA</strain>
    </source>
</reference>
<dbReference type="EMBL" id="JARPTC010000013">
    <property type="protein sequence ID" value="MDO7787426.1"/>
    <property type="molecule type" value="Genomic_DNA"/>
</dbReference>
<sequence>MKVVILCGGKGTRLKEETVYRPKPLVSIGDKPILWHIMKHYSSYGFNNFVLCLGYLGDMIKQYFVNYELMNSDLTVDFSNGGSSIKIHKRQELDWQITLADTGIESMTGCRLKRIQRYVESDLNFMVTYGDGLCNVNLNELLAFHNRHECIATVTGVRPLSRFGELAVEGDNVLEFSEKTQVARGWINGGYFIFRREFFNYLTDQADCILEREPLEQLAKDGQLKIFRHRDFWQCMDTYRDMEQLNRLWQQGNAPWEVRGHE</sequence>
<dbReference type="InterPro" id="IPR013446">
    <property type="entry name" value="G1P_cyt_trans-like"/>
</dbReference>
<keyword evidence="2" id="KW-0808">Transferase</keyword>
<accession>A0AAW7ZDG5</accession>
<dbReference type="Gene3D" id="3.90.550.10">
    <property type="entry name" value="Spore Coat Polysaccharide Biosynthesis Protein SpsA, Chain A"/>
    <property type="match status" value="1"/>
</dbReference>
<proteinExistence type="predicted"/>
<dbReference type="Proteomes" id="UP001172911">
    <property type="component" value="Unassembled WGS sequence"/>
</dbReference>
<protein>
    <submittedName>
        <fullName evidence="2">Glucose-1-phosphate cytidylyltransferase</fullName>
        <ecNumber evidence="2">2.7.7.33</ecNumber>
    </submittedName>
</protein>